<keyword evidence="2" id="KW-1185">Reference proteome</keyword>
<dbReference type="AlphaFoldDB" id="A0A918XF03"/>
<accession>A0A918XF03</accession>
<evidence type="ECO:0000313" key="2">
    <source>
        <dbReference type="Proteomes" id="UP000644693"/>
    </source>
</evidence>
<reference evidence="1" key="2">
    <citation type="submission" date="2020-09" db="EMBL/GenBank/DDBJ databases">
        <authorList>
            <person name="Sun Q."/>
            <person name="Kim S."/>
        </authorList>
    </citation>
    <scope>NUCLEOTIDE SEQUENCE</scope>
    <source>
        <strain evidence="1">KCTC 23430</strain>
    </source>
</reference>
<reference evidence="1" key="1">
    <citation type="journal article" date="2014" name="Int. J. Syst. Evol. Microbiol.">
        <title>Complete genome sequence of Corynebacterium casei LMG S-19264T (=DSM 44701T), isolated from a smear-ripened cheese.</title>
        <authorList>
            <consortium name="US DOE Joint Genome Institute (JGI-PGF)"/>
            <person name="Walter F."/>
            <person name="Albersmeier A."/>
            <person name="Kalinowski J."/>
            <person name="Ruckert C."/>
        </authorList>
    </citation>
    <scope>NUCLEOTIDE SEQUENCE</scope>
    <source>
        <strain evidence="1">KCTC 23430</strain>
    </source>
</reference>
<dbReference type="Proteomes" id="UP000644693">
    <property type="component" value="Unassembled WGS sequence"/>
</dbReference>
<dbReference type="EMBL" id="BMYM01000001">
    <property type="protein sequence ID" value="GHD29507.1"/>
    <property type="molecule type" value="Genomic_DNA"/>
</dbReference>
<organism evidence="1 2">
    <name type="scientific">Parahalioglobus pacificus</name>
    <dbReference type="NCBI Taxonomy" id="930806"/>
    <lineage>
        <taxon>Bacteria</taxon>
        <taxon>Pseudomonadati</taxon>
        <taxon>Pseudomonadota</taxon>
        <taxon>Gammaproteobacteria</taxon>
        <taxon>Cellvibrionales</taxon>
        <taxon>Halieaceae</taxon>
        <taxon>Parahalioglobus</taxon>
    </lineage>
</organism>
<proteinExistence type="predicted"/>
<evidence type="ECO:0000313" key="1">
    <source>
        <dbReference type="EMBL" id="GHD29507.1"/>
    </source>
</evidence>
<comment type="caution">
    <text evidence="1">The sequence shown here is derived from an EMBL/GenBank/DDBJ whole genome shotgun (WGS) entry which is preliminary data.</text>
</comment>
<protein>
    <submittedName>
        <fullName evidence="1">Uncharacterized protein</fullName>
    </submittedName>
</protein>
<name>A0A918XF03_9GAMM</name>
<gene>
    <name evidence="1" type="ORF">GCM10007053_10170</name>
</gene>
<sequence length="64" mass="6499">MAPLSSDGVAADSLNEYATVSYTYKPTLRRGVGLGRTLAGIEGLGGGPFQWCPRAPSGGALLSS</sequence>